<evidence type="ECO:0000313" key="2">
    <source>
        <dbReference type="EMBL" id="GAS98960.1"/>
    </source>
</evidence>
<protein>
    <submittedName>
        <fullName evidence="2">Uncharacterized protein</fullName>
    </submittedName>
</protein>
<feature type="region of interest" description="Disordered" evidence="1">
    <location>
        <begin position="81"/>
        <end position="104"/>
    </location>
</feature>
<proteinExistence type="predicted"/>
<dbReference type="STRING" id="228230.RMCC_5925"/>
<dbReference type="AlphaFoldDB" id="A0A117IC64"/>
<evidence type="ECO:0000256" key="1">
    <source>
        <dbReference type="SAM" id="MobiDB-lite"/>
    </source>
</evidence>
<organism evidence="2 3">
    <name type="scientific">Mycolicibacterium canariasense</name>
    <name type="common">Mycobacterium canariasense</name>
    <dbReference type="NCBI Taxonomy" id="228230"/>
    <lineage>
        <taxon>Bacteria</taxon>
        <taxon>Bacillati</taxon>
        <taxon>Actinomycetota</taxon>
        <taxon>Actinomycetes</taxon>
        <taxon>Mycobacteriales</taxon>
        <taxon>Mycobacteriaceae</taxon>
        <taxon>Mycolicibacterium</taxon>
    </lineage>
</organism>
<keyword evidence="3" id="KW-1185">Reference proteome</keyword>
<accession>A0A117IC64</accession>
<reference evidence="3" key="2">
    <citation type="submission" date="2016-02" db="EMBL/GenBank/DDBJ databases">
        <title>Draft genome sequence of five rapidly growing Mycobacterium species.</title>
        <authorList>
            <person name="Katahira K."/>
            <person name="Gotou Y."/>
            <person name="Iida K."/>
            <person name="Ogura Y."/>
            <person name="Hayashi T."/>
        </authorList>
    </citation>
    <scope>NUCLEOTIDE SEQUENCE [LARGE SCALE GENOMIC DNA]</scope>
    <source>
        <strain evidence="3">JCM15298</strain>
    </source>
</reference>
<dbReference type="Proteomes" id="UP000069443">
    <property type="component" value="Unassembled WGS sequence"/>
</dbReference>
<sequence length="104" mass="10747">MPPARTYIKSSESDQSIIAKARQGQVINPTNQEIPVLITAITRAVACALAAGAGIAIALAPVAAADPNPVLPYGTNPQVPSLVGPHTANHDELDTTNGRLDLPF</sequence>
<comment type="caution">
    <text evidence="2">The sequence shown here is derived from an EMBL/GenBank/DDBJ whole genome shotgun (WGS) entry which is preliminary data.</text>
</comment>
<evidence type="ECO:0000313" key="3">
    <source>
        <dbReference type="Proteomes" id="UP000069443"/>
    </source>
</evidence>
<name>A0A117IC64_MYCCR</name>
<dbReference type="EMBL" id="BCSY01000129">
    <property type="protein sequence ID" value="GAS98960.1"/>
    <property type="molecule type" value="Genomic_DNA"/>
</dbReference>
<reference evidence="3" key="1">
    <citation type="journal article" date="2016" name="Genome Announc.">
        <title>Draft Genome Sequences of Five Rapidly Growing Mycobacterium Species, M. thermoresistibile, M. fortuitum subsp. acetamidolyticum, M. canariasense, M. brisbanense, and M. novocastrense.</title>
        <authorList>
            <person name="Katahira K."/>
            <person name="Ogura Y."/>
            <person name="Gotoh Y."/>
            <person name="Hayashi T."/>
        </authorList>
    </citation>
    <scope>NUCLEOTIDE SEQUENCE [LARGE SCALE GENOMIC DNA]</scope>
    <source>
        <strain evidence="3">JCM15298</strain>
    </source>
</reference>
<gene>
    <name evidence="2" type="ORF">RMCC_5925</name>
</gene>